<protein>
    <submittedName>
        <fullName evidence="2">Uncharacterized protein</fullName>
    </submittedName>
</protein>
<keyword evidence="3" id="KW-1185">Reference proteome</keyword>
<dbReference type="Proteomes" id="UP000479000">
    <property type="component" value="Unassembled WGS sequence"/>
</dbReference>
<feature type="region of interest" description="Disordered" evidence="1">
    <location>
        <begin position="1"/>
        <end position="27"/>
    </location>
</feature>
<dbReference type="AlphaFoldDB" id="A0A6H5G000"/>
<evidence type="ECO:0000313" key="3">
    <source>
        <dbReference type="Proteomes" id="UP000479000"/>
    </source>
</evidence>
<evidence type="ECO:0000313" key="2">
    <source>
        <dbReference type="EMBL" id="CAA9994852.1"/>
    </source>
</evidence>
<feature type="compositionally biased region" description="Polar residues" evidence="1">
    <location>
        <begin position="1"/>
        <end position="10"/>
    </location>
</feature>
<gene>
    <name evidence="2" type="ORF">NTEN_LOCUS1668</name>
</gene>
<feature type="non-terminal residue" evidence="2">
    <location>
        <position position="1"/>
    </location>
</feature>
<name>A0A6H5G000_9HEMI</name>
<organism evidence="2 3">
    <name type="scientific">Nesidiocoris tenuis</name>
    <dbReference type="NCBI Taxonomy" id="355587"/>
    <lineage>
        <taxon>Eukaryota</taxon>
        <taxon>Metazoa</taxon>
        <taxon>Ecdysozoa</taxon>
        <taxon>Arthropoda</taxon>
        <taxon>Hexapoda</taxon>
        <taxon>Insecta</taxon>
        <taxon>Pterygota</taxon>
        <taxon>Neoptera</taxon>
        <taxon>Paraneoptera</taxon>
        <taxon>Hemiptera</taxon>
        <taxon>Heteroptera</taxon>
        <taxon>Panheteroptera</taxon>
        <taxon>Cimicomorpha</taxon>
        <taxon>Miridae</taxon>
        <taxon>Dicyphina</taxon>
        <taxon>Nesidiocoris</taxon>
    </lineage>
</organism>
<dbReference type="EMBL" id="CADCXU010002711">
    <property type="protein sequence ID" value="CAA9994852.1"/>
    <property type="molecule type" value="Genomic_DNA"/>
</dbReference>
<reference evidence="2 3" key="1">
    <citation type="submission" date="2020-02" db="EMBL/GenBank/DDBJ databases">
        <authorList>
            <person name="Ferguson B K."/>
        </authorList>
    </citation>
    <scope>NUCLEOTIDE SEQUENCE [LARGE SCALE GENOMIC DNA]</scope>
</reference>
<accession>A0A6H5G000</accession>
<sequence>LAKPTASSVGPTRRAALVHPPGHSEMGAGLAALGQLETRSPPVRPASNGSSIRIQPPNVSGRPLPLFCVAECH</sequence>
<proteinExistence type="predicted"/>
<evidence type="ECO:0000256" key="1">
    <source>
        <dbReference type="SAM" id="MobiDB-lite"/>
    </source>
</evidence>